<comment type="function">
    <text evidence="9 10">Fluoride-specific ion channel. Important for reducing fluoride concentration in the cell, thus reducing its toxicity.</text>
</comment>
<comment type="catalytic activity">
    <reaction evidence="8">
        <text>fluoride(in) = fluoride(out)</text>
        <dbReference type="Rhea" id="RHEA:76159"/>
        <dbReference type="ChEBI" id="CHEBI:17051"/>
    </reaction>
    <physiologicalReaction direction="left-to-right" evidence="8">
        <dbReference type="Rhea" id="RHEA:76160"/>
    </physiologicalReaction>
</comment>
<keyword evidence="5 10" id="KW-0472">Membrane</keyword>
<dbReference type="Pfam" id="PF02537">
    <property type="entry name" value="CRCB"/>
    <property type="match status" value="1"/>
</dbReference>
<gene>
    <name evidence="10" type="primary">fluC</name>
    <name evidence="10" type="synonym">crcB</name>
    <name evidence="11" type="ORF">ACIB24_06905</name>
</gene>
<dbReference type="PANTHER" id="PTHR28259:SF1">
    <property type="entry name" value="FLUORIDE EXPORT PROTEIN 1-RELATED"/>
    <property type="match status" value="1"/>
</dbReference>
<evidence type="ECO:0000256" key="4">
    <source>
        <dbReference type="ARBA" id="ARBA00022989"/>
    </source>
</evidence>
<keyword evidence="10" id="KW-0406">Ion transport</keyword>
<keyword evidence="2 10" id="KW-1003">Cell membrane</keyword>
<keyword evidence="10" id="KW-0813">Transport</keyword>
<dbReference type="RefSeq" id="WP_398277199.1">
    <property type="nucleotide sequence ID" value="NZ_JBITLV010000002.1"/>
</dbReference>
<organism evidence="11 12">
    <name type="scientific">Spongisporangium articulatum</name>
    <dbReference type="NCBI Taxonomy" id="3362603"/>
    <lineage>
        <taxon>Bacteria</taxon>
        <taxon>Bacillati</taxon>
        <taxon>Actinomycetota</taxon>
        <taxon>Actinomycetes</taxon>
        <taxon>Kineosporiales</taxon>
        <taxon>Kineosporiaceae</taxon>
        <taxon>Spongisporangium</taxon>
    </lineage>
</organism>
<feature type="transmembrane region" description="Helical" evidence="10">
    <location>
        <begin position="52"/>
        <end position="72"/>
    </location>
</feature>
<evidence type="ECO:0000313" key="12">
    <source>
        <dbReference type="Proteomes" id="UP001612915"/>
    </source>
</evidence>
<comment type="subcellular location">
    <subcellularLocation>
        <location evidence="1 10">Cell membrane</location>
        <topology evidence="1 10">Multi-pass membrane protein</topology>
    </subcellularLocation>
</comment>
<feature type="transmembrane region" description="Helical" evidence="10">
    <location>
        <begin position="84"/>
        <end position="102"/>
    </location>
</feature>
<comment type="caution">
    <text evidence="11">The sequence shown here is derived from an EMBL/GenBank/DDBJ whole genome shotgun (WGS) entry which is preliminary data.</text>
</comment>
<comment type="similarity">
    <text evidence="7 10">Belongs to the fluoride channel Fluc/FEX (TC 1.A.43) family.</text>
</comment>
<evidence type="ECO:0000256" key="5">
    <source>
        <dbReference type="ARBA" id="ARBA00023136"/>
    </source>
</evidence>
<keyword evidence="4 10" id="KW-1133">Transmembrane helix</keyword>
<feature type="transmembrane region" description="Helical" evidence="10">
    <location>
        <begin position="114"/>
        <end position="140"/>
    </location>
</feature>
<evidence type="ECO:0000256" key="10">
    <source>
        <dbReference type="HAMAP-Rule" id="MF_00454"/>
    </source>
</evidence>
<reference evidence="11 12" key="1">
    <citation type="submission" date="2024-10" db="EMBL/GenBank/DDBJ databases">
        <title>The Natural Products Discovery Center: Release of the First 8490 Sequenced Strains for Exploring Actinobacteria Biosynthetic Diversity.</title>
        <authorList>
            <person name="Kalkreuter E."/>
            <person name="Kautsar S.A."/>
            <person name="Yang D."/>
            <person name="Bader C.D."/>
            <person name="Teijaro C.N."/>
            <person name="Fluegel L."/>
            <person name="Davis C.M."/>
            <person name="Simpson J.R."/>
            <person name="Lauterbach L."/>
            <person name="Steele A.D."/>
            <person name="Gui C."/>
            <person name="Meng S."/>
            <person name="Li G."/>
            <person name="Viehrig K."/>
            <person name="Ye F."/>
            <person name="Su P."/>
            <person name="Kiefer A.F."/>
            <person name="Nichols A."/>
            <person name="Cepeda A.J."/>
            <person name="Yan W."/>
            <person name="Fan B."/>
            <person name="Jiang Y."/>
            <person name="Adhikari A."/>
            <person name="Zheng C.-J."/>
            <person name="Schuster L."/>
            <person name="Cowan T.M."/>
            <person name="Smanski M.J."/>
            <person name="Chevrette M.G."/>
            <person name="De Carvalho L.P.S."/>
            <person name="Shen B."/>
        </authorList>
    </citation>
    <scope>NUCLEOTIDE SEQUENCE [LARGE SCALE GENOMIC DNA]</scope>
    <source>
        <strain evidence="11 12">NPDC049639</strain>
    </source>
</reference>
<evidence type="ECO:0000256" key="6">
    <source>
        <dbReference type="ARBA" id="ARBA00023303"/>
    </source>
</evidence>
<dbReference type="Proteomes" id="UP001612915">
    <property type="component" value="Unassembled WGS sequence"/>
</dbReference>
<evidence type="ECO:0000256" key="3">
    <source>
        <dbReference type="ARBA" id="ARBA00022692"/>
    </source>
</evidence>
<evidence type="ECO:0000256" key="8">
    <source>
        <dbReference type="ARBA" id="ARBA00035585"/>
    </source>
</evidence>
<name>A0ABW8AMD4_9ACTN</name>
<dbReference type="PANTHER" id="PTHR28259">
    <property type="entry name" value="FLUORIDE EXPORT PROTEIN 1-RELATED"/>
    <property type="match status" value="1"/>
</dbReference>
<feature type="binding site" evidence="10">
    <location>
        <position position="94"/>
    </location>
    <ligand>
        <name>Na(+)</name>
        <dbReference type="ChEBI" id="CHEBI:29101"/>
        <note>structural</note>
    </ligand>
</feature>
<feature type="binding site" evidence="10">
    <location>
        <position position="97"/>
    </location>
    <ligand>
        <name>Na(+)</name>
        <dbReference type="ChEBI" id="CHEBI:29101"/>
        <note>structural</note>
    </ligand>
</feature>
<evidence type="ECO:0000256" key="7">
    <source>
        <dbReference type="ARBA" id="ARBA00035120"/>
    </source>
</evidence>
<evidence type="ECO:0000256" key="1">
    <source>
        <dbReference type="ARBA" id="ARBA00004651"/>
    </source>
</evidence>
<accession>A0ABW8AMD4</accession>
<keyword evidence="12" id="KW-1185">Reference proteome</keyword>
<dbReference type="HAMAP" id="MF_00454">
    <property type="entry name" value="FluC"/>
    <property type="match status" value="1"/>
</dbReference>
<proteinExistence type="inferred from homology"/>
<sequence>MTLPLDPDADEPGPSSPRASSVLVFLGGAAGTTVRHLLEKAHPVAVGGWPTATFAINVAGSFLLGLLLEGLLRNGPDVGRRHRLRMLLGTGFCGGFTTYSTMALEVDHLGRAGAWTTVVTYPVISLLLGVLAAGLGVVMAKRVVPGRVS</sequence>
<evidence type="ECO:0000313" key="11">
    <source>
        <dbReference type="EMBL" id="MFI7586787.1"/>
    </source>
</evidence>
<evidence type="ECO:0000256" key="2">
    <source>
        <dbReference type="ARBA" id="ARBA00022475"/>
    </source>
</evidence>
<dbReference type="InterPro" id="IPR003691">
    <property type="entry name" value="FluC"/>
</dbReference>
<keyword evidence="10" id="KW-0915">Sodium</keyword>
<comment type="activity regulation">
    <text evidence="10">Na(+) is not transported, but it plays an essential structural role and its presence is essential for fluoride channel function.</text>
</comment>
<dbReference type="EMBL" id="JBITLV010000002">
    <property type="protein sequence ID" value="MFI7586787.1"/>
    <property type="molecule type" value="Genomic_DNA"/>
</dbReference>
<keyword evidence="3 10" id="KW-0812">Transmembrane</keyword>
<evidence type="ECO:0000256" key="9">
    <source>
        <dbReference type="ARBA" id="ARBA00049940"/>
    </source>
</evidence>
<keyword evidence="10" id="KW-0479">Metal-binding</keyword>
<keyword evidence="6 10" id="KW-0407">Ion channel</keyword>
<protein>
    <recommendedName>
        <fullName evidence="10">Fluoride-specific ion channel FluC</fullName>
    </recommendedName>
</protein>